<dbReference type="Proteomes" id="UP001222325">
    <property type="component" value="Unassembled WGS sequence"/>
</dbReference>
<dbReference type="Gene3D" id="3.30.710.10">
    <property type="entry name" value="Potassium Channel Kv1.1, Chain A"/>
    <property type="match status" value="1"/>
</dbReference>
<proteinExistence type="predicted"/>
<organism evidence="1 2">
    <name type="scientific">Mycena belliarum</name>
    <dbReference type="NCBI Taxonomy" id="1033014"/>
    <lineage>
        <taxon>Eukaryota</taxon>
        <taxon>Fungi</taxon>
        <taxon>Dikarya</taxon>
        <taxon>Basidiomycota</taxon>
        <taxon>Agaricomycotina</taxon>
        <taxon>Agaricomycetes</taxon>
        <taxon>Agaricomycetidae</taxon>
        <taxon>Agaricales</taxon>
        <taxon>Marasmiineae</taxon>
        <taxon>Mycenaceae</taxon>
        <taxon>Mycena</taxon>
    </lineage>
</organism>
<accession>A0AAD6XYE6</accession>
<dbReference type="InterPro" id="IPR011333">
    <property type="entry name" value="SKP1/BTB/POZ_sf"/>
</dbReference>
<reference evidence="1" key="1">
    <citation type="submission" date="2023-03" db="EMBL/GenBank/DDBJ databases">
        <title>Massive genome expansion in bonnet fungi (Mycena s.s.) driven by repeated elements and novel gene families across ecological guilds.</title>
        <authorList>
            <consortium name="Lawrence Berkeley National Laboratory"/>
            <person name="Harder C.B."/>
            <person name="Miyauchi S."/>
            <person name="Viragh M."/>
            <person name="Kuo A."/>
            <person name="Thoen E."/>
            <person name="Andreopoulos B."/>
            <person name="Lu D."/>
            <person name="Skrede I."/>
            <person name="Drula E."/>
            <person name="Henrissat B."/>
            <person name="Morin E."/>
            <person name="Kohler A."/>
            <person name="Barry K."/>
            <person name="LaButti K."/>
            <person name="Morin E."/>
            <person name="Salamov A."/>
            <person name="Lipzen A."/>
            <person name="Mereny Z."/>
            <person name="Hegedus B."/>
            <person name="Baldrian P."/>
            <person name="Stursova M."/>
            <person name="Weitz H."/>
            <person name="Taylor A."/>
            <person name="Grigoriev I.V."/>
            <person name="Nagy L.G."/>
            <person name="Martin F."/>
            <person name="Kauserud H."/>
        </authorList>
    </citation>
    <scope>NUCLEOTIDE SEQUENCE</scope>
    <source>
        <strain evidence="1">CBHHK173m</strain>
    </source>
</reference>
<protein>
    <recommendedName>
        <fullName evidence="3">BTB domain-containing protein</fullName>
    </recommendedName>
</protein>
<name>A0AAD6XYE6_9AGAR</name>
<dbReference type="SUPFAM" id="SSF54695">
    <property type="entry name" value="POZ domain"/>
    <property type="match status" value="1"/>
</dbReference>
<sequence length="325" mass="37322">MDLEIAALTRAEGLWFDDCGLVLQAETTIFRISREFLAVQSPIFRDMLSLPTHPDAETMDGCPFVLLPDSAEDVTVFLKALLYYDFFEPWPAKTTYPILAGVLRMSHKYEVDALRKRALVHLSSFHPTTLSGWDELVDKKCSWFDDLIDAGYSTIPLIILARQLSIDWILPVAFYRMYETTCENIVLDGRGNFELSGSDKLALVVASRLLETTEVTQILDFLWTPFSIKGCTSVHVNECTKVRTKCRRKAEYWRRRDAETASTMPLDLWNAADWQRLANDVCQICLSQMKTVHGEARRSLWARLPEMFELSDWTELEKMKAEALE</sequence>
<evidence type="ECO:0000313" key="1">
    <source>
        <dbReference type="EMBL" id="KAJ7101452.1"/>
    </source>
</evidence>
<evidence type="ECO:0008006" key="3">
    <source>
        <dbReference type="Google" id="ProtNLM"/>
    </source>
</evidence>
<gene>
    <name evidence="1" type="ORF">B0H15DRAFT_876493</name>
</gene>
<evidence type="ECO:0000313" key="2">
    <source>
        <dbReference type="Proteomes" id="UP001222325"/>
    </source>
</evidence>
<keyword evidence="2" id="KW-1185">Reference proteome</keyword>
<comment type="caution">
    <text evidence="1">The sequence shown here is derived from an EMBL/GenBank/DDBJ whole genome shotgun (WGS) entry which is preliminary data.</text>
</comment>
<dbReference type="EMBL" id="JARJCN010000004">
    <property type="protein sequence ID" value="KAJ7101452.1"/>
    <property type="molecule type" value="Genomic_DNA"/>
</dbReference>
<dbReference type="AlphaFoldDB" id="A0AAD6XYE6"/>